<sequence length="101" mass="11138">MRPLGPFWPKYNETKKGPRGQSTISQGQVGPKPQVGHLSQFWPQSQQSQKWPKGPQDPNWPLPTPEATSSGPERSPLNSGEDLSFTNLLHTKGSRCGAYVV</sequence>
<dbReference type="EMBL" id="AVOT02052751">
    <property type="protein sequence ID" value="MBW0547661.1"/>
    <property type="molecule type" value="Genomic_DNA"/>
</dbReference>
<proteinExistence type="predicted"/>
<keyword evidence="3" id="KW-1185">Reference proteome</keyword>
<evidence type="ECO:0000313" key="3">
    <source>
        <dbReference type="Proteomes" id="UP000765509"/>
    </source>
</evidence>
<feature type="compositionally biased region" description="Polar residues" evidence="1">
    <location>
        <begin position="66"/>
        <end position="78"/>
    </location>
</feature>
<evidence type="ECO:0000313" key="2">
    <source>
        <dbReference type="EMBL" id="MBW0547661.1"/>
    </source>
</evidence>
<comment type="caution">
    <text evidence="2">The sequence shown here is derived from an EMBL/GenBank/DDBJ whole genome shotgun (WGS) entry which is preliminary data.</text>
</comment>
<evidence type="ECO:0000256" key="1">
    <source>
        <dbReference type="SAM" id="MobiDB-lite"/>
    </source>
</evidence>
<gene>
    <name evidence="2" type="ORF">O181_087376</name>
</gene>
<feature type="region of interest" description="Disordered" evidence="1">
    <location>
        <begin position="1"/>
        <end position="86"/>
    </location>
</feature>
<dbReference type="Proteomes" id="UP000765509">
    <property type="component" value="Unassembled WGS sequence"/>
</dbReference>
<protein>
    <submittedName>
        <fullName evidence="2">Uncharacterized protein</fullName>
    </submittedName>
</protein>
<organism evidence="2 3">
    <name type="scientific">Austropuccinia psidii MF-1</name>
    <dbReference type="NCBI Taxonomy" id="1389203"/>
    <lineage>
        <taxon>Eukaryota</taxon>
        <taxon>Fungi</taxon>
        <taxon>Dikarya</taxon>
        <taxon>Basidiomycota</taxon>
        <taxon>Pucciniomycotina</taxon>
        <taxon>Pucciniomycetes</taxon>
        <taxon>Pucciniales</taxon>
        <taxon>Sphaerophragmiaceae</taxon>
        <taxon>Austropuccinia</taxon>
    </lineage>
</organism>
<name>A0A9Q3IPI9_9BASI</name>
<accession>A0A9Q3IPI9</accession>
<dbReference type="AlphaFoldDB" id="A0A9Q3IPI9"/>
<reference evidence="2" key="1">
    <citation type="submission" date="2021-03" db="EMBL/GenBank/DDBJ databases">
        <title>Draft genome sequence of rust myrtle Austropuccinia psidii MF-1, a brazilian biotype.</title>
        <authorList>
            <person name="Quecine M.C."/>
            <person name="Pachon D.M.R."/>
            <person name="Bonatelli M.L."/>
            <person name="Correr F.H."/>
            <person name="Franceschini L.M."/>
            <person name="Leite T.F."/>
            <person name="Margarido G.R.A."/>
            <person name="Almeida C.A."/>
            <person name="Ferrarezi J.A."/>
            <person name="Labate C.A."/>
        </authorList>
    </citation>
    <scope>NUCLEOTIDE SEQUENCE</scope>
    <source>
        <strain evidence="2">MF-1</strain>
    </source>
</reference>
<feature type="compositionally biased region" description="Polar residues" evidence="1">
    <location>
        <begin position="41"/>
        <end position="50"/>
    </location>
</feature>